<reference evidence="1 2" key="1">
    <citation type="journal article" date="2015" name="Front. Microbiol.">
        <title>Genetic determinants of heat resistance in Escherichia coli.</title>
        <authorList>
            <person name="Mercer R.G."/>
            <person name="Zheng J."/>
            <person name="Garcia-Hernandez R."/>
            <person name="Ruan L."/>
            <person name="Ganzle M.G."/>
            <person name="McMullen L.M."/>
        </authorList>
    </citation>
    <scope>NUCLEOTIDE SEQUENCE [LARGE SCALE GENOMIC DNA]</scope>
    <source>
        <strain evidence="1 2">AW1.3</strain>
    </source>
</reference>
<protein>
    <submittedName>
        <fullName evidence="1">Uncharacterized protein</fullName>
    </submittedName>
</protein>
<gene>
    <name evidence="1" type="ORF">ACU57_01125</name>
</gene>
<dbReference type="Proteomes" id="UP000050556">
    <property type="component" value="Unassembled WGS sequence"/>
</dbReference>
<dbReference type="RefSeq" id="WP_054623295.1">
    <property type="nucleotide sequence ID" value="NZ_LDYI01000017.1"/>
</dbReference>
<evidence type="ECO:0000313" key="1">
    <source>
        <dbReference type="EMBL" id="KPO19576.1"/>
    </source>
</evidence>
<sequence length="80" mass="8989">MSEFKGTPGPWFWDEEGLGNKHHIVFGKGYPLEMTRKENKTLITAAPELLEALQAVVRVADRQTDEFDMARSAIDKALGK</sequence>
<dbReference type="AlphaFoldDB" id="A0A0N8IVZ5"/>
<proteinExistence type="predicted"/>
<comment type="caution">
    <text evidence="1">The sequence shown here is derived from an EMBL/GenBank/DDBJ whole genome shotgun (WGS) entry which is preliminary data.</text>
</comment>
<evidence type="ECO:0000313" key="2">
    <source>
        <dbReference type="Proteomes" id="UP000050556"/>
    </source>
</evidence>
<accession>A0A0N8IVZ5</accession>
<dbReference type="EMBL" id="LDYI01000017">
    <property type="protein sequence ID" value="KPO19576.1"/>
    <property type="molecule type" value="Genomic_DNA"/>
</dbReference>
<organism evidence="1 2">
    <name type="scientific">Escherichia coli</name>
    <dbReference type="NCBI Taxonomy" id="562"/>
    <lineage>
        <taxon>Bacteria</taxon>
        <taxon>Pseudomonadati</taxon>
        <taxon>Pseudomonadota</taxon>
        <taxon>Gammaproteobacteria</taxon>
        <taxon>Enterobacterales</taxon>
        <taxon>Enterobacteriaceae</taxon>
        <taxon>Escherichia</taxon>
    </lineage>
</organism>
<name>A0A0N8IVZ5_ECOLX</name>
<dbReference type="PATRIC" id="fig|562.7813.peg.2392"/>